<keyword evidence="3 6" id="KW-1133">Transmembrane helix</keyword>
<comment type="subcellular location">
    <subcellularLocation>
        <location evidence="1">Membrane</location>
        <topology evidence="1">Single-pass membrane protein</topology>
    </subcellularLocation>
</comment>
<name>A0AAN8P5Z4_9PEZI</name>
<evidence type="ECO:0000256" key="3">
    <source>
        <dbReference type="ARBA" id="ARBA00022989"/>
    </source>
</evidence>
<proteinExistence type="predicted"/>
<feature type="transmembrane region" description="Helical" evidence="6">
    <location>
        <begin position="168"/>
        <end position="188"/>
    </location>
</feature>
<feature type="compositionally biased region" description="Low complexity" evidence="5">
    <location>
        <begin position="134"/>
        <end position="163"/>
    </location>
</feature>
<dbReference type="GO" id="GO:0016020">
    <property type="term" value="C:membrane"/>
    <property type="evidence" value="ECO:0007669"/>
    <property type="project" value="UniProtKB-SubCell"/>
</dbReference>
<evidence type="ECO:0000313" key="7">
    <source>
        <dbReference type="EMBL" id="KAK6501045.1"/>
    </source>
</evidence>
<reference evidence="7 8" key="1">
    <citation type="submission" date="2019-10" db="EMBL/GenBank/DDBJ databases">
        <authorList>
            <person name="Palmer J.M."/>
        </authorList>
    </citation>
    <scope>NUCLEOTIDE SEQUENCE [LARGE SCALE GENOMIC DNA]</scope>
    <source>
        <strain evidence="7 8">TWF506</strain>
    </source>
</reference>
<keyword evidence="8" id="KW-1185">Reference proteome</keyword>
<organism evidence="7 8">
    <name type="scientific">Arthrobotrys conoides</name>
    <dbReference type="NCBI Taxonomy" id="74498"/>
    <lineage>
        <taxon>Eukaryota</taxon>
        <taxon>Fungi</taxon>
        <taxon>Dikarya</taxon>
        <taxon>Ascomycota</taxon>
        <taxon>Pezizomycotina</taxon>
        <taxon>Orbiliomycetes</taxon>
        <taxon>Orbiliales</taxon>
        <taxon>Orbiliaceae</taxon>
        <taxon>Arthrobotrys</taxon>
    </lineage>
</organism>
<evidence type="ECO:0000256" key="1">
    <source>
        <dbReference type="ARBA" id="ARBA00004167"/>
    </source>
</evidence>
<feature type="region of interest" description="Disordered" evidence="5">
    <location>
        <begin position="81"/>
        <end position="163"/>
    </location>
</feature>
<sequence length="245" mass="26013">MSTPALPLLTKWPCADTCITAYDGFCERFTFTNIWPATAQCLLGTCSDKDRIALQKSVAGYCDAVGYPNVWGPYMWGATDEDEDTPSKTTSVKSASVESTSSSIPIASTNPTSSPDPAPVGPATVTVINNPAVTTTTTTTSSEPTTPTSLSSESQSSGSSGLPTAAKAGIAVGIVFVAVLILVGWFFLRWRKRKNEPNFPEGPDHSPTPSPKVKDFEEAPVISYSIEGGMLTRKEKPNLSIRVVN</sequence>
<evidence type="ECO:0000256" key="4">
    <source>
        <dbReference type="ARBA" id="ARBA00023136"/>
    </source>
</evidence>
<keyword evidence="4 6" id="KW-0472">Membrane</keyword>
<evidence type="ECO:0000256" key="5">
    <source>
        <dbReference type="SAM" id="MobiDB-lite"/>
    </source>
</evidence>
<comment type="caution">
    <text evidence="7">The sequence shown here is derived from an EMBL/GenBank/DDBJ whole genome shotgun (WGS) entry which is preliminary data.</text>
</comment>
<accession>A0AAN8P5Z4</accession>
<dbReference type="PANTHER" id="PTHR15549">
    <property type="entry name" value="PAIRED IMMUNOGLOBULIN-LIKE TYPE 2 RECEPTOR"/>
    <property type="match status" value="1"/>
</dbReference>
<evidence type="ECO:0008006" key="9">
    <source>
        <dbReference type="Google" id="ProtNLM"/>
    </source>
</evidence>
<dbReference type="AlphaFoldDB" id="A0AAN8P5Z4"/>
<gene>
    <name evidence="7" type="ORF">TWF506_003800</name>
</gene>
<keyword evidence="2 6" id="KW-0812">Transmembrane</keyword>
<evidence type="ECO:0000256" key="2">
    <source>
        <dbReference type="ARBA" id="ARBA00022692"/>
    </source>
</evidence>
<evidence type="ECO:0000256" key="6">
    <source>
        <dbReference type="SAM" id="Phobius"/>
    </source>
</evidence>
<dbReference type="InterPro" id="IPR051694">
    <property type="entry name" value="Immunoregulatory_rcpt-like"/>
</dbReference>
<evidence type="ECO:0000313" key="8">
    <source>
        <dbReference type="Proteomes" id="UP001307849"/>
    </source>
</evidence>
<feature type="region of interest" description="Disordered" evidence="5">
    <location>
        <begin position="196"/>
        <end position="217"/>
    </location>
</feature>
<dbReference type="Proteomes" id="UP001307849">
    <property type="component" value="Unassembled WGS sequence"/>
</dbReference>
<protein>
    <recommendedName>
        <fullName evidence="9">Extracellular membrane protein CFEM domain-containing protein</fullName>
    </recommendedName>
</protein>
<dbReference type="GO" id="GO:0071944">
    <property type="term" value="C:cell periphery"/>
    <property type="evidence" value="ECO:0007669"/>
    <property type="project" value="UniProtKB-ARBA"/>
</dbReference>
<feature type="compositionally biased region" description="Low complexity" evidence="5">
    <location>
        <begin position="87"/>
        <end position="113"/>
    </location>
</feature>
<dbReference type="EMBL" id="JAVHJM010000012">
    <property type="protein sequence ID" value="KAK6501045.1"/>
    <property type="molecule type" value="Genomic_DNA"/>
</dbReference>